<comment type="caution">
    <text evidence="1">The sequence shown here is derived from an EMBL/GenBank/DDBJ whole genome shotgun (WGS) entry which is preliminary data.</text>
</comment>
<accession>A0A9P6ZM75</accession>
<gene>
    <name evidence="1" type="ORF">EV702DRAFT_629614</name>
</gene>
<name>A0A9P6ZM75_9AGAM</name>
<protein>
    <submittedName>
        <fullName evidence="1">Uncharacterized protein</fullName>
    </submittedName>
</protein>
<dbReference type="AlphaFoldDB" id="A0A9P6ZM75"/>
<dbReference type="Proteomes" id="UP000714275">
    <property type="component" value="Unassembled WGS sequence"/>
</dbReference>
<dbReference type="EMBL" id="JABBWD010000055">
    <property type="protein sequence ID" value="KAG1771976.1"/>
    <property type="molecule type" value="Genomic_DNA"/>
</dbReference>
<dbReference type="OrthoDB" id="10561047at2759"/>
<organism evidence="1 2">
    <name type="scientific">Suillus placidus</name>
    <dbReference type="NCBI Taxonomy" id="48579"/>
    <lineage>
        <taxon>Eukaryota</taxon>
        <taxon>Fungi</taxon>
        <taxon>Dikarya</taxon>
        <taxon>Basidiomycota</taxon>
        <taxon>Agaricomycotina</taxon>
        <taxon>Agaricomycetes</taxon>
        <taxon>Agaricomycetidae</taxon>
        <taxon>Boletales</taxon>
        <taxon>Suillineae</taxon>
        <taxon>Suillaceae</taxon>
        <taxon>Suillus</taxon>
    </lineage>
</organism>
<evidence type="ECO:0000313" key="2">
    <source>
        <dbReference type="Proteomes" id="UP000714275"/>
    </source>
</evidence>
<evidence type="ECO:0000313" key="1">
    <source>
        <dbReference type="EMBL" id="KAG1771976.1"/>
    </source>
</evidence>
<proteinExistence type="predicted"/>
<sequence length="202" mass="23549">MLTLSRFYSGPHQSLITYRNNFLHVRHQYWQSGPYIHCYATARFKGVVCACSEFGNHHEQEDSMLVPPVLCRRWLIQWDLRQTTKYPRVPIIPEVALARFSSCRSGGICKVSSLSFTTAPRGNYIRGRDRASCGPTHRNEAYESWTKQHIPKIVAVRRPTIYENKMSRRFLVVGSNLERCDKSNFVFERRLTTLTSSDFRIQ</sequence>
<reference evidence="1" key="1">
    <citation type="journal article" date="2020" name="New Phytol.">
        <title>Comparative genomics reveals dynamic genome evolution in host specialist ectomycorrhizal fungi.</title>
        <authorList>
            <person name="Lofgren L.A."/>
            <person name="Nguyen N.H."/>
            <person name="Vilgalys R."/>
            <person name="Ruytinx J."/>
            <person name="Liao H.L."/>
            <person name="Branco S."/>
            <person name="Kuo A."/>
            <person name="LaButti K."/>
            <person name="Lipzen A."/>
            <person name="Andreopoulos W."/>
            <person name="Pangilinan J."/>
            <person name="Riley R."/>
            <person name="Hundley H."/>
            <person name="Na H."/>
            <person name="Barry K."/>
            <person name="Grigoriev I.V."/>
            <person name="Stajich J.E."/>
            <person name="Kennedy P.G."/>
        </authorList>
    </citation>
    <scope>NUCLEOTIDE SEQUENCE</scope>
    <source>
        <strain evidence="1">DOB743</strain>
    </source>
</reference>
<keyword evidence="2" id="KW-1185">Reference proteome</keyword>